<dbReference type="Gene3D" id="1.10.8.270">
    <property type="entry name" value="putative rabgap domain of human tbc1 domain family member 14 like domains"/>
    <property type="match status" value="1"/>
</dbReference>
<feature type="compositionally biased region" description="Polar residues" evidence="1">
    <location>
        <begin position="460"/>
        <end position="481"/>
    </location>
</feature>
<sequence length="1258" mass="133993">MASIHLKTPVQEHPLLPEELTTSRTRKSRGNPDSDSRPSTNYLTLKGQLEQKNSEPGWDGSVRGYAKPRSSAPSSVHKPKAKASSSSLSVLWDRDTRPAPLFIVGGGRESAGGSPSPHPNIFLTESSDVEQFPCDPSVKAQILDTKWHECSDEAIQSAISGLSGAAQSPAEISGPPYHSALRVLSQALHNLAQARMELELGRKVLQEKEAARRTRAEAIMNELQLVSEREIARRVIQSIFTDDNEEEHHVHRQQSLMSLTESLTEAIEDEVVPRSLPRDELPTPTLNGVHTPTNGIQFPVASSPVPVPGTDASPDDNTIRPRADRPSMGEWVGTWWTKGRSRTTLTPTTSPNSNSTPPSTDSASHVKEDSVAPVARNNGSNSSNRRRTTRSIFGTLNISMLNGSRQSIVEDDPDTASVSSGTSRTQHDRAMSLSSALTSPVQTAFSPVIAAAPHLTTTLHNDTSDADSASVKTSGAPSTLWTRDDVLEPPALPLIQGASLRAISNATRVMTSDPASVLADQGHETGPLIARLALELVRNARDEGVVFREPTRERGGRRDVSMDSFTYGADTSAGPSSGPFGVLSPPMSSPDETIQTLSRALGSAGIASQDGFRSGKGKSKRRSAVSIITSPGPLFAGLMGGGARDAQRGKASSSTADALAQQQKQAAAGTGGSDAAASEAATMRKAPSVPLGTIIPATAKPPTQYLSRAYTFTPLTARDFRFSIPLPVPSAAAARLASSGSPGGSGEGEPLTDRYGFVYDVAQYDFLLLLRAKECGNTAPACLTGVKIADREEDDGWPEDGDGEGEGARPVIEIVRGAECEYCGGDGEGGDNGGSASPSASSAKSSRSRAASVKSRGSMSASSKRLSLVAATPSPAASTAVLAVTADTPRHACAHTVRRLLDELTAIHDERQVAQRKEWDAFVRQRSKGKSGAAPASKAAAAMASVAGGAAAILGLGTASPEDELEHSEGLIGFAQLANKDERRELDRLARSGIPLVYRSKLWLECSGGLEMMEPGLFRDLLAVEGPAHVVAEIEKDVGRTMPLNVFFGGDGAGVVKLRRVLTAYSRRNPAVGYCQGMNLITSTLLLVHADEEDAFWALAAIVERILPEDFFSPSLLPSRACPLVLLDYVKEYTPKLHAHLADLGVDLPAICFSWFLSLFTDCLPVETLFRVWDVFLLDGLDVLFRVALAILRSNEAELLRCESIPAVYVALENLPTRMWQADKLLQLELELRSSIGHADIVDRCDAHVAALKQLMAG</sequence>
<dbReference type="InterPro" id="IPR050302">
    <property type="entry name" value="Rab_GAP_TBC_domain"/>
</dbReference>
<dbReference type="GO" id="GO:0031267">
    <property type="term" value="F:small GTPase binding"/>
    <property type="evidence" value="ECO:0007669"/>
    <property type="project" value="TreeGrafter"/>
</dbReference>
<dbReference type="Proteomes" id="UP001218218">
    <property type="component" value="Unassembled WGS sequence"/>
</dbReference>
<feature type="region of interest" description="Disordered" evidence="1">
    <location>
        <begin position="276"/>
        <end position="391"/>
    </location>
</feature>
<feature type="compositionally biased region" description="Low complexity" evidence="1">
    <location>
        <begin position="834"/>
        <end position="858"/>
    </location>
</feature>
<feature type="compositionally biased region" description="Low complexity" evidence="1">
    <location>
        <begin position="656"/>
        <end position="679"/>
    </location>
</feature>
<dbReference type="PANTHER" id="PTHR47219:SF20">
    <property type="entry name" value="TBC1 DOMAIN FAMILY MEMBER 2B"/>
    <property type="match status" value="1"/>
</dbReference>
<feature type="compositionally biased region" description="Basic and acidic residues" evidence="1">
    <location>
        <begin position="317"/>
        <end position="327"/>
    </location>
</feature>
<comment type="caution">
    <text evidence="3">The sequence shown here is derived from an EMBL/GenBank/DDBJ whole genome shotgun (WGS) entry which is preliminary data.</text>
</comment>
<organism evidence="3 4">
    <name type="scientific">Mycena albidolilacea</name>
    <dbReference type="NCBI Taxonomy" id="1033008"/>
    <lineage>
        <taxon>Eukaryota</taxon>
        <taxon>Fungi</taxon>
        <taxon>Dikarya</taxon>
        <taxon>Basidiomycota</taxon>
        <taxon>Agaricomycotina</taxon>
        <taxon>Agaricomycetes</taxon>
        <taxon>Agaricomycetidae</taxon>
        <taxon>Agaricales</taxon>
        <taxon>Marasmiineae</taxon>
        <taxon>Mycenaceae</taxon>
        <taxon>Mycena</taxon>
    </lineage>
</organism>
<feature type="compositionally biased region" description="Polar residues" evidence="1">
    <location>
        <begin position="284"/>
        <end position="296"/>
    </location>
</feature>
<name>A0AAD7EEX5_9AGAR</name>
<dbReference type="InterPro" id="IPR000195">
    <property type="entry name" value="Rab-GAP-TBC_dom"/>
</dbReference>
<feature type="region of interest" description="Disordered" evidence="1">
    <location>
        <begin position="605"/>
        <end position="624"/>
    </location>
</feature>
<dbReference type="Gene3D" id="1.10.472.80">
    <property type="entry name" value="Ypt/Rab-GAP domain of gyp1p, domain 3"/>
    <property type="match status" value="1"/>
</dbReference>
<accession>A0AAD7EEX5</accession>
<feature type="region of interest" description="Disordered" evidence="1">
    <location>
        <begin position="638"/>
        <end position="679"/>
    </location>
</feature>
<dbReference type="Pfam" id="PF00566">
    <property type="entry name" value="RabGAP-TBC"/>
    <property type="match status" value="1"/>
</dbReference>
<dbReference type="PANTHER" id="PTHR47219">
    <property type="entry name" value="RAB GTPASE-ACTIVATING PROTEIN 1-LIKE"/>
    <property type="match status" value="1"/>
</dbReference>
<gene>
    <name evidence="3" type="ORF">DFH08DRAFT_1086875</name>
</gene>
<evidence type="ECO:0000259" key="2">
    <source>
        <dbReference type="PROSITE" id="PS50086"/>
    </source>
</evidence>
<feature type="region of interest" description="Disordered" evidence="1">
    <location>
        <begin position="549"/>
        <end position="593"/>
    </location>
</feature>
<keyword evidence="4" id="KW-1185">Reference proteome</keyword>
<dbReference type="InterPro" id="IPR035969">
    <property type="entry name" value="Rab-GAP_TBC_sf"/>
</dbReference>
<dbReference type="FunFam" id="1.10.8.270:FF:000026">
    <property type="entry name" value="TBC (Tre-2/Bub2/Cdc16) domain family"/>
    <property type="match status" value="1"/>
</dbReference>
<dbReference type="PROSITE" id="PS50086">
    <property type="entry name" value="TBC_RABGAP"/>
    <property type="match status" value="1"/>
</dbReference>
<evidence type="ECO:0000256" key="1">
    <source>
        <dbReference type="SAM" id="MobiDB-lite"/>
    </source>
</evidence>
<dbReference type="AlphaFoldDB" id="A0AAD7EEX5"/>
<feature type="compositionally biased region" description="Low complexity" evidence="1">
    <location>
        <begin position="342"/>
        <end position="363"/>
    </location>
</feature>
<feature type="region of interest" description="Disordered" evidence="1">
    <location>
        <begin position="826"/>
        <end position="866"/>
    </location>
</feature>
<dbReference type="SMART" id="SM00164">
    <property type="entry name" value="TBC"/>
    <property type="match status" value="1"/>
</dbReference>
<dbReference type="SUPFAM" id="SSF47923">
    <property type="entry name" value="Ypt/Rab-GAP domain of gyp1p"/>
    <property type="match status" value="2"/>
</dbReference>
<feature type="compositionally biased region" description="Low complexity" evidence="1">
    <location>
        <begin position="70"/>
        <end position="89"/>
    </location>
</feature>
<proteinExistence type="predicted"/>
<protein>
    <submittedName>
        <fullName evidence="3">Rab-GTPase-TBC domain-containing protein</fullName>
    </submittedName>
</protein>
<feature type="region of interest" description="Disordered" evidence="1">
    <location>
        <begin position="460"/>
        <end position="484"/>
    </location>
</feature>
<evidence type="ECO:0000313" key="4">
    <source>
        <dbReference type="Proteomes" id="UP001218218"/>
    </source>
</evidence>
<feature type="region of interest" description="Disordered" evidence="1">
    <location>
        <begin position="1"/>
        <end position="89"/>
    </location>
</feature>
<feature type="region of interest" description="Disordered" evidence="1">
    <location>
        <begin position="404"/>
        <end position="435"/>
    </location>
</feature>
<evidence type="ECO:0000313" key="3">
    <source>
        <dbReference type="EMBL" id="KAJ7315333.1"/>
    </source>
</evidence>
<feature type="compositionally biased region" description="Basic and acidic residues" evidence="1">
    <location>
        <begin position="549"/>
        <end position="561"/>
    </location>
</feature>
<feature type="domain" description="Rab-GAP TBC" evidence="2">
    <location>
        <begin position="993"/>
        <end position="1180"/>
    </location>
</feature>
<dbReference type="EMBL" id="JARIHO010000062">
    <property type="protein sequence ID" value="KAJ7315333.1"/>
    <property type="molecule type" value="Genomic_DNA"/>
</dbReference>
<reference evidence="3" key="1">
    <citation type="submission" date="2023-03" db="EMBL/GenBank/DDBJ databases">
        <title>Massive genome expansion in bonnet fungi (Mycena s.s.) driven by repeated elements and novel gene families across ecological guilds.</title>
        <authorList>
            <consortium name="Lawrence Berkeley National Laboratory"/>
            <person name="Harder C.B."/>
            <person name="Miyauchi S."/>
            <person name="Viragh M."/>
            <person name="Kuo A."/>
            <person name="Thoen E."/>
            <person name="Andreopoulos B."/>
            <person name="Lu D."/>
            <person name="Skrede I."/>
            <person name="Drula E."/>
            <person name="Henrissat B."/>
            <person name="Morin E."/>
            <person name="Kohler A."/>
            <person name="Barry K."/>
            <person name="LaButti K."/>
            <person name="Morin E."/>
            <person name="Salamov A."/>
            <person name="Lipzen A."/>
            <person name="Mereny Z."/>
            <person name="Hegedus B."/>
            <person name="Baldrian P."/>
            <person name="Stursova M."/>
            <person name="Weitz H."/>
            <person name="Taylor A."/>
            <person name="Grigoriev I.V."/>
            <person name="Nagy L.G."/>
            <person name="Martin F."/>
            <person name="Kauserud H."/>
        </authorList>
    </citation>
    <scope>NUCLEOTIDE SEQUENCE</scope>
    <source>
        <strain evidence="3">CBHHK002</strain>
    </source>
</reference>
<dbReference type="GO" id="GO:0005096">
    <property type="term" value="F:GTPase activator activity"/>
    <property type="evidence" value="ECO:0007669"/>
    <property type="project" value="TreeGrafter"/>
</dbReference>